<sequence>MNPYEPQIGPTDIVKHAGRIRENTITTDDGVSLVVREIGPPDAPLTVVFAHGYCLRMAAWGPQLSRLERLWGNTVRLVAYDQRGHGRSGRADPASCTISQLGRDLQSVITTVAPSGPIVLVGHSMGGMTVLSHAEQFPHMIGTRVIGAALIATAAEGLRRSGLFPQVNGPVLAALRLGIGIAPRAANVAKVAAATAVTVAAQRRIGGFRIGLDPSVAMFGSTSIDTIRAFLESLEAHDETAALPLLGTVPSVVVCGETDMVTPIRNSEEIAAAMPRAEFVRVAGAGHMIQFEHPRLVTEAIARTVERAVPCRQYGLAMAGCL</sequence>
<proteinExistence type="predicted"/>
<dbReference type="PANTHER" id="PTHR43194">
    <property type="entry name" value="HYDROLASE ALPHA/BETA FOLD FAMILY"/>
    <property type="match status" value="1"/>
</dbReference>
<protein>
    <submittedName>
        <fullName evidence="2">Pimeloyl-ACP methyl ester carboxylesterase</fullName>
    </submittedName>
</protein>
<evidence type="ECO:0000313" key="2">
    <source>
        <dbReference type="EMBL" id="SEB36911.1"/>
    </source>
</evidence>
<organism evidence="2 3">
    <name type="scientific">Rhodococcus jostii</name>
    <dbReference type="NCBI Taxonomy" id="132919"/>
    <lineage>
        <taxon>Bacteria</taxon>
        <taxon>Bacillati</taxon>
        <taxon>Actinomycetota</taxon>
        <taxon>Actinomycetes</taxon>
        <taxon>Mycobacteriales</taxon>
        <taxon>Nocardiaceae</taxon>
        <taxon>Rhodococcus</taxon>
    </lineage>
</organism>
<dbReference type="PANTHER" id="PTHR43194:SF2">
    <property type="entry name" value="PEROXISOMAL MEMBRANE PROTEIN LPX1"/>
    <property type="match status" value="1"/>
</dbReference>
<dbReference type="AlphaFoldDB" id="A0A1H4IS10"/>
<dbReference type="InterPro" id="IPR000073">
    <property type="entry name" value="AB_hydrolase_1"/>
</dbReference>
<accession>A0A1H4IS10</accession>
<dbReference type="InterPro" id="IPR029058">
    <property type="entry name" value="AB_hydrolase_fold"/>
</dbReference>
<evidence type="ECO:0000313" key="3">
    <source>
        <dbReference type="Proteomes" id="UP000183407"/>
    </source>
</evidence>
<dbReference type="RefSeq" id="WP_255284862.1">
    <property type="nucleotide sequence ID" value="NZ_JBHLVE010000063.1"/>
</dbReference>
<dbReference type="InterPro" id="IPR000639">
    <property type="entry name" value="Epox_hydrolase-like"/>
</dbReference>
<dbReference type="Gene3D" id="3.40.50.1820">
    <property type="entry name" value="alpha/beta hydrolase"/>
    <property type="match status" value="1"/>
</dbReference>
<dbReference type="EMBL" id="FNTL01000002">
    <property type="protein sequence ID" value="SEB36911.1"/>
    <property type="molecule type" value="Genomic_DNA"/>
</dbReference>
<dbReference type="PRINTS" id="PR00412">
    <property type="entry name" value="EPOXHYDRLASE"/>
</dbReference>
<dbReference type="Proteomes" id="UP000183407">
    <property type="component" value="Unassembled WGS sequence"/>
</dbReference>
<evidence type="ECO:0000259" key="1">
    <source>
        <dbReference type="Pfam" id="PF12697"/>
    </source>
</evidence>
<feature type="domain" description="AB hydrolase-1" evidence="1">
    <location>
        <begin position="47"/>
        <end position="299"/>
    </location>
</feature>
<dbReference type="PRINTS" id="PR00111">
    <property type="entry name" value="ABHYDROLASE"/>
</dbReference>
<dbReference type="GO" id="GO:0003824">
    <property type="term" value="F:catalytic activity"/>
    <property type="evidence" value="ECO:0007669"/>
    <property type="project" value="InterPro"/>
</dbReference>
<dbReference type="InterPro" id="IPR050228">
    <property type="entry name" value="Carboxylesterase_BioH"/>
</dbReference>
<reference evidence="3" key="1">
    <citation type="submission" date="2016-10" db="EMBL/GenBank/DDBJ databases">
        <authorList>
            <person name="Varghese N."/>
        </authorList>
    </citation>
    <scope>NUCLEOTIDE SEQUENCE [LARGE SCALE GENOMIC DNA]</scope>
    <source>
        <strain evidence="3">DSM 44719</strain>
    </source>
</reference>
<dbReference type="Pfam" id="PF12697">
    <property type="entry name" value="Abhydrolase_6"/>
    <property type="match status" value="1"/>
</dbReference>
<name>A0A1H4IS10_RHOJO</name>
<dbReference type="SUPFAM" id="SSF53474">
    <property type="entry name" value="alpha/beta-Hydrolases"/>
    <property type="match status" value="1"/>
</dbReference>
<gene>
    <name evidence="2" type="ORF">SAMN04490220_0453</name>
</gene>